<dbReference type="PANTHER" id="PTHR43791:SF54">
    <property type="entry name" value="MAJOR FACILITATOR SUPERFAMILY (MFS) PROFILE DOMAIN-CONTAINING PROTEIN-RELATED"/>
    <property type="match status" value="1"/>
</dbReference>
<accession>A0A2P5HNC2</accession>
<keyword evidence="4 6" id="KW-1133">Transmembrane helix</keyword>
<keyword evidence="3 6" id="KW-0812">Transmembrane</keyword>
<dbReference type="OrthoDB" id="310895at2759"/>
<dbReference type="GO" id="GO:0022857">
    <property type="term" value="F:transmembrane transporter activity"/>
    <property type="evidence" value="ECO:0007669"/>
    <property type="project" value="TreeGrafter"/>
</dbReference>
<protein>
    <submittedName>
        <fullName evidence="7">High-affinity nicotinic acid transporter</fullName>
    </submittedName>
</protein>
<evidence type="ECO:0000313" key="8">
    <source>
        <dbReference type="Proteomes" id="UP000094444"/>
    </source>
</evidence>
<evidence type="ECO:0000313" key="7">
    <source>
        <dbReference type="EMBL" id="POS71750.1"/>
    </source>
</evidence>
<feature type="transmembrane region" description="Helical" evidence="6">
    <location>
        <begin position="100"/>
        <end position="122"/>
    </location>
</feature>
<keyword evidence="5 6" id="KW-0472">Membrane</keyword>
<sequence>MILFLDRTNTANARIEGLEAGLNMPPTDYSTALWIFYVPFILVEIPSNLILMTGFEGLTASYRGLWAIRFFLGAFEVALPAGVAYMLSMYYTNRESSVRFAWSLNFALAGPIFSGLLAYGLVNLDGVGGLQGWRWQRDAARRLMSEEEREAYDELHFKLAY</sequence>
<feature type="transmembrane region" description="Helical" evidence="6">
    <location>
        <begin position="34"/>
        <end position="55"/>
    </location>
</feature>
<keyword evidence="2" id="KW-0813">Transport</keyword>
<comment type="subcellular location">
    <subcellularLocation>
        <location evidence="1">Membrane</location>
        <topology evidence="1">Multi-pass membrane protein</topology>
    </subcellularLocation>
</comment>
<name>A0A2P5HNC2_DIAHE</name>
<dbReference type="AlphaFoldDB" id="A0A2P5HNC2"/>
<evidence type="ECO:0000256" key="6">
    <source>
        <dbReference type="SAM" id="Phobius"/>
    </source>
</evidence>
<dbReference type="EMBL" id="MAVT02001179">
    <property type="protein sequence ID" value="POS71750.1"/>
    <property type="molecule type" value="Genomic_DNA"/>
</dbReference>
<dbReference type="GO" id="GO:0016020">
    <property type="term" value="C:membrane"/>
    <property type="evidence" value="ECO:0007669"/>
    <property type="project" value="UniProtKB-SubCell"/>
</dbReference>
<dbReference type="InterPro" id="IPR036259">
    <property type="entry name" value="MFS_trans_sf"/>
</dbReference>
<proteinExistence type="predicted"/>
<comment type="caution">
    <text evidence="7">The sequence shown here is derived from an EMBL/GenBank/DDBJ whole genome shotgun (WGS) entry which is preliminary data.</text>
</comment>
<dbReference type="SUPFAM" id="SSF103473">
    <property type="entry name" value="MFS general substrate transporter"/>
    <property type="match status" value="1"/>
</dbReference>
<evidence type="ECO:0000256" key="2">
    <source>
        <dbReference type="ARBA" id="ARBA00022448"/>
    </source>
</evidence>
<dbReference type="Gene3D" id="1.20.1250.20">
    <property type="entry name" value="MFS general substrate transporter like domains"/>
    <property type="match status" value="1"/>
</dbReference>
<dbReference type="InParanoid" id="A0A2P5HNC2"/>
<dbReference type="Proteomes" id="UP000094444">
    <property type="component" value="Unassembled WGS sequence"/>
</dbReference>
<keyword evidence="8" id="KW-1185">Reference proteome</keyword>
<feature type="transmembrane region" description="Helical" evidence="6">
    <location>
        <begin position="67"/>
        <end position="88"/>
    </location>
</feature>
<evidence type="ECO:0000256" key="4">
    <source>
        <dbReference type="ARBA" id="ARBA00022989"/>
    </source>
</evidence>
<dbReference type="PANTHER" id="PTHR43791">
    <property type="entry name" value="PERMEASE-RELATED"/>
    <property type="match status" value="1"/>
</dbReference>
<organism evidence="7 8">
    <name type="scientific">Diaporthe helianthi</name>
    <dbReference type="NCBI Taxonomy" id="158607"/>
    <lineage>
        <taxon>Eukaryota</taxon>
        <taxon>Fungi</taxon>
        <taxon>Dikarya</taxon>
        <taxon>Ascomycota</taxon>
        <taxon>Pezizomycotina</taxon>
        <taxon>Sordariomycetes</taxon>
        <taxon>Sordariomycetidae</taxon>
        <taxon>Diaporthales</taxon>
        <taxon>Diaporthaceae</taxon>
        <taxon>Diaporthe</taxon>
    </lineage>
</organism>
<gene>
    <name evidence="7" type="ORF">DHEL01_v209852</name>
</gene>
<evidence type="ECO:0000256" key="3">
    <source>
        <dbReference type="ARBA" id="ARBA00022692"/>
    </source>
</evidence>
<evidence type="ECO:0000256" key="1">
    <source>
        <dbReference type="ARBA" id="ARBA00004141"/>
    </source>
</evidence>
<evidence type="ECO:0000256" key="5">
    <source>
        <dbReference type="ARBA" id="ARBA00023136"/>
    </source>
</evidence>
<reference evidence="7" key="1">
    <citation type="submission" date="2017-09" db="EMBL/GenBank/DDBJ databases">
        <title>Polyketide synthases of a Diaporthe helianthi virulent isolate.</title>
        <authorList>
            <person name="Baroncelli R."/>
        </authorList>
    </citation>
    <scope>NUCLEOTIDE SEQUENCE [LARGE SCALE GENOMIC DNA]</scope>
    <source>
        <strain evidence="7">7/96</strain>
    </source>
</reference>